<dbReference type="AlphaFoldDB" id="A0AAE3M5D7"/>
<proteinExistence type="predicted"/>
<evidence type="ECO:0000313" key="4">
    <source>
        <dbReference type="Proteomes" id="UP001209229"/>
    </source>
</evidence>
<dbReference type="EMBL" id="JAPDPJ010000032">
    <property type="protein sequence ID" value="MCW3787571.1"/>
    <property type="molecule type" value="Genomic_DNA"/>
</dbReference>
<gene>
    <name evidence="3" type="ORF">OM075_13940</name>
</gene>
<dbReference type="SUPFAM" id="SSF53474">
    <property type="entry name" value="alpha/beta-Hydrolases"/>
    <property type="match status" value="1"/>
</dbReference>
<feature type="domain" description="Peptidase S9 prolyl oligopeptidase catalytic" evidence="2">
    <location>
        <begin position="126"/>
        <end position="284"/>
    </location>
</feature>
<dbReference type="GO" id="GO:0008236">
    <property type="term" value="F:serine-type peptidase activity"/>
    <property type="evidence" value="ECO:0007669"/>
    <property type="project" value="InterPro"/>
</dbReference>
<reference evidence="3" key="1">
    <citation type="submission" date="2022-10" db="EMBL/GenBank/DDBJ databases">
        <authorList>
            <person name="Yu W.X."/>
        </authorList>
    </citation>
    <scope>NUCLEOTIDE SEQUENCE</scope>
    <source>
        <strain evidence="3">AAT</strain>
    </source>
</reference>
<dbReference type="InterPro" id="IPR001375">
    <property type="entry name" value="Peptidase_S9_cat"/>
</dbReference>
<feature type="signal peptide" evidence="1">
    <location>
        <begin position="1"/>
        <end position="26"/>
    </location>
</feature>
<evidence type="ECO:0000256" key="1">
    <source>
        <dbReference type="SAM" id="SignalP"/>
    </source>
</evidence>
<evidence type="ECO:0000259" key="2">
    <source>
        <dbReference type="Pfam" id="PF00326"/>
    </source>
</evidence>
<protein>
    <submittedName>
        <fullName evidence="3">Prolyl oligopeptidase family serine peptidase</fullName>
    </submittedName>
</protein>
<sequence>MHKYSLKLKFISLLLLLVSLVLQLNAQMDTKDSLKVIQFDDTRSIKWSSEFKVVDIKSSADDQIQKAYVYGTSGSKAKPLIVSLHTWSGDYTQKDPLARKVLEKNWNYIHPNFRGPNRTYEATGSEVVLSDIEDAIQYALKNMNVDRDEVHIVGVSGGGFATLAAFMNVKYPVKSFSAWAPISDLEAWYWESVGRNQKYANDIINSVSRHNVFDQDEAIKRSPLFQPFPQKLRKGSQLYIYEGIHDGYTGSVPITHSINMYNRLVGELKYQTINMDSIMKHAISDSSLVTEKEIIDLVTKRINPDGDNNGMLFDRKVHLKRKFQNISLFIFEGGHEQIPQALELIHVNE</sequence>
<keyword evidence="4" id="KW-1185">Reference proteome</keyword>
<dbReference type="GO" id="GO:0006508">
    <property type="term" value="P:proteolysis"/>
    <property type="evidence" value="ECO:0007669"/>
    <property type="project" value="InterPro"/>
</dbReference>
<dbReference type="Pfam" id="PF00326">
    <property type="entry name" value="Peptidase_S9"/>
    <property type="match status" value="1"/>
</dbReference>
<dbReference type="InterPro" id="IPR029058">
    <property type="entry name" value="AB_hydrolase_fold"/>
</dbReference>
<name>A0AAE3M5D7_9BACT</name>
<comment type="caution">
    <text evidence="3">The sequence shown here is derived from an EMBL/GenBank/DDBJ whole genome shotgun (WGS) entry which is preliminary data.</text>
</comment>
<dbReference type="RefSeq" id="WP_301191137.1">
    <property type="nucleotide sequence ID" value="NZ_JAPDPJ010000032.1"/>
</dbReference>
<dbReference type="Gene3D" id="3.40.50.1820">
    <property type="entry name" value="alpha/beta hydrolase"/>
    <property type="match status" value="1"/>
</dbReference>
<feature type="chain" id="PRO_5042266740" evidence="1">
    <location>
        <begin position="27"/>
        <end position="349"/>
    </location>
</feature>
<organism evidence="3 4">
    <name type="scientific">Plebeiibacterium sediminum</name>
    <dbReference type="NCBI Taxonomy" id="2992112"/>
    <lineage>
        <taxon>Bacteria</taxon>
        <taxon>Pseudomonadati</taxon>
        <taxon>Bacteroidota</taxon>
        <taxon>Bacteroidia</taxon>
        <taxon>Marinilabiliales</taxon>
        <taxon>Marinilabiliaceae</taxon>
        <taxon>Plebeiibacterium</taxon>
    </lineage>
</organism>
<accession>A0AAE3M5D7</accession>
<dbReference type="Proteomes" id="UP001209229">
    <property type="component" value="Unassembled WGS sequence"/>
</dbReference>
<evidence type="ECO:0000313" key="3">
    <source>
        <dbReference type="EMBL" id="MCW3787571.1"/>
    </source>
</evidence>
<keyword evidence="1" id="KW-0732">Signal</keyword>